<keyword evidence="2" id="KW-1133">Transmembrane helix</keyword>
<protein>
    <recommendedName>
        <fullName evidence="4">TPM domain-containing protein</fullName>
    </recommendedName>
</protein>
<name>A0A0P9YDA7_9PSED</name>
<keyword evidence="2" id="KW-0812">Transmembrane</keyword>
<accession>A0A0P9YDA7</accession>
<evidence type="ECO:0000313" key="5">
    <source>
        <dbReference type="EMBL" id="KPY31849.1"/>
    </source>
</evidence>
<evidence type="ECO:0000259" key="4">
    <source>
        <dbReference type="Pfam" id="PF04536"/>
    </source>
</evidence>
<dbReference type="EMBL" id="LJRC01000246">
    <property type="protein sequence ID" value="KPY31849.1"/>
    <property type="molecule type" value="Genomic_DNA"/>
</dbReference>
<feature type="transmembrane region" description="Helical" evidence="2">
    <location>
        <begin position="188"/>
        <end position="207"/>
    </location>
</feature>
<feature type="region of interest" description="Disordered" evidence="1">
    <location>
        <begin position="217"/>
        <end position="237"/>
    </location>
</feature>
<dbReference type="Gene3D" id="3.10.310.50">
    <property type="match status" value="1"/>
</dbReference>
<feature type="chain" id="PRO_5006172291" description="TPM domain-containing protein" evidence="3">
    <location>
        <begin position="24"/>
        <end position="237"/>
    </location>
</feature>
<evidence type="ECO:0000256" key="1">
    <source>
        <dbReference type="SAM" id="MobiDB-lite"/>
    </source>
</evidence>
<dbReference type="AlphaFoldDB" id="A0A0P9YDA7"/>
<dbReference type="PANTHER" id="PTHR30373:SF2">
    <property type="entry name" value="UPF0603 PROTEIN YGCG"/>
    <property type="match status" value="1"/>
</dbReference>
<organism evidence="5 6">
    <name type="scientific">Pseudomonas syringae pv. primulae</name>
    <dbReference type="NCBI Taxonomy" id="251707"/>
    <lineage>
        <taxon>Bacteria</taxon>
        <taxon>Pseudomonadati</taxon>
        <taxon>Pseudomonadota</taxon>
        <taxon>Gammaproteobacteria</taxon>
        <taxon>Pseudomonadales</taxon>
        <taxon>Pseudomonadaceae</taxon>
        <taxon>Pseudomonas</taxon>
    </lineage>
</organism>
<evidence type="ECO:0000256" key="2">
    <source>
        <dbReference type="SAM" id="Phobius"/>
    </source>
</evidence>
<sequence length="237" mass="25443">MKCVLQMMLYAVMTLGVAFRAQAEQPVLVFPPMTGSVVDAAQMLDSQTTVRLAKLLRAYEQATGERIVVVTLADLQGATIEEFGAQLGDAWDLGRGGKANSALLVVDREKRKVLMEVGSGLEDRLSDAQSSLIINMLVTPEFNDSRFAIGIERGAQAMIAALGGQVPDYPEPAARLAVYEEPLSDFRVWLTAIVLTLVVLLIVFVSIRRSVGRLCPGEQSAGRSGGRFDGGGASGNW</sequence>
<dbReference type="InterPro" id="IPR007621">
    <property type="entry name" value="TPM_dom"/>
</dbReference>
<keyword evidence="2" id="KW-0472">Membrane</keyword>
<gene>
    <name evidence="5" type="ORF">ALO52_01071</name>
</gene>
<keyword evidence="3" id="KW-0732">Signal</keyword>
<comment type="caution">
    <text evidence="5">The sequence shown here is derived from an EMBL/GenBank/DDBJ whole genome shotgun (WGS) entry which is preliminary data.</text>
</comment>
<feature type="domain" description="TPM" evidence="4">
    <location>
        <begin position="37"/>
        <end position="160"/>
    </location>
</feature>
<evidence type="ECO:0000313" key="6">
    <source>
        <dbReference type="Proteomes" id="UP000050562"/>
    </source>
</evidence>
<evidence type="ECO:0000256" key="3">
    <source>
        <dbReference type="SAM" id="SignalP"/>
    </source>
</evidence>
<dbReference type="Pfam" id="PF04536">
    <property type="entry name" value="TPM_phosphatase"/>
    <property type="match status" value="1"/>
</dbReference>
<proteinExistence type="predicted"/>
<reference evidence="5 6" key="1">
    <citation type="submission" date="2015-09" db="EMBL/GenBank/DDBJ databases">
        <title>Genome announcement of multiple Pseudomonas syringae strains.</title>
        <authorList>
            <person name="Thakur S."/>
            <person name="Wang P.W."/>
            <person name="Gong Y."/>
            <person name="Weir B.S."/>
            <person name="Guttman D.S."/>
        </authorList>
    </citation>
    <scope>NUCLEOTIDE SEQUENCE [LARGE SCALE GENOMIC DNA]</scope>
    <source>
        <strain evidence="5 6">ICMP3956</strain>
    </source>
</reference>
<dbReference type="Proteomes" id="UP000050562">
    <property type="component" value="Unassembled WGS sequence"/>
</dbReference>
<dbReference type="PANTHER" id="PTHR30373">
    <property type="entry name" value="UPF0603 PROTEIN YGCG"/>
    <property type="match status" value="1"/>
</dbReference>
<feature type="signal peptide" evidence="3">
    <location>
        <begin position="1"/>
        <end position="23"/>
    </location>
</feature>
<dbReference type="PATRIC" id="fig|251707.3.peg.1404"/>
<feature type="compositionally biased region" description="Gly residues" evidence="1">
    <location>
        <begin position="223"/>
        <end position="237"/>
    </location>
</feature>